<dbReference type="GO" id="GO:0015049">
    <property type="term" value="F:methane monooxygenase [NAD(P)H] activity"/>
    <property type="evidence" value="ECO:0007669"/>
    <property type="project" value="UniProtKB-EC"/>
</dbReference>
<proteinExistence type="predicted"/>
<dbReference type="EMBL" id="UGQT01000001">
    <property type="protein sequence ID" value="STZ57324.1"/>
    <property type="molecule type" value="Genomic_DNA"/>
</dbReference>
<sequence>MSATWYTATVADSRRATPDGALLTLHVPGWPGSLAGQHVDVRLTAEDGYQAVRSYSLASYGPAQQVELAVDRLPDGEVSPYLVDDVRPGDQMEIRGPIGGYFVWRPTQSEAVQLIAGGSGVVPLTAMVRAHRDSGSTAQMRLFYSVRTREHAYFADELAATDGVQVHWQYTATAGRINAAAVAAHTIGAPLRPSVYVCGSTGFVERAASLLVSAGHDPMRIRTERYGGT</sequence>
<dbReference type="OrthoDB" id="5179582at2"/>
<evidence type="ECO:0000313" key="6">
    <source>
        <dbReference type="Proteomes" id="UP000254978"/>
    </source>
</evidence>
<keyword evidence="2" id="KW-0001">2Fe-2S</keyword>
<keyword evidence="2" id="KW-0479">Metal-binding</keyword>
<dbReference type="InterPro" id="IPR008333">
    <property type="entry name" value="Cbr1-like_FAD-bd_dom"/>
</dbReference>
<dbReference type="GO" id="GO:0051213">
    <property type="term" value="F:dioxygenase activity"/>
    <property type="evidence" value="ECO:0007669"/>
    <property type="project" value="UniProtKB-KW"/>
</dbReference>
<dbReference type="RefSeq" id="WP_115277587.1">
    <property type="nucleotide sequence ID" value="NZ_AP022600.1"/>
</dbReference>
<dbReference type="EC" id="1.14.13.25" evidence="5"/>
<dbReference type="Proteomes" id="UP000254978">
    <property type="component" value="Unassembled WGS sequence"/>
</dbReference>
<dbReference type="InterPro" id="IPR050415">
    <property type="entry name" value="MRET"/>
</dbReference>
<dbReference type="InterPro" id="IPR001433">
    <property type="entry name" value="OxRdtase_FAD/NAD-bd"/>
</dbReference>
<reference evidence="5 6" key="1">
    <citation type="submission" date="2018-06" db="EMBL/GenBank/DDBJ databases">
        <authorList>
            <consortium name="Pathogen Informatics"/>
            <person name="Doyle S."/>
        </authorList>
    </citation>
    <scope>NUCLEOTIDE SEQUENCE [LARGE SCALE GENOMIC DNA]</scope>
    <source>
        <strain evidence="5 6">NCTC10821</strain>
    </source>
</reference>
<evidence type="ECO:0000256" key="3">
    <source>
        <dbReference type="ARBA" id="ARBA00023014"/>
    </source>
</evidence>
<dbReference type="SUPFAM" id="SSF52343">
    <property type="entry name" value="Ferredoxin reductase-like, C-terminal NADP-linked domain"/>
    <property type="match status" value="1"/>
</dbReference>
<dbReference type="InterPro" id="IPR017927">
    <property type="entry name" value="FAD-bd_FR_type"/>
</dbReference>
<dbReference type="PANTHER" id="PTHR47354:SF5">
    <property type="entry name" value="PROTEIN RFBI"/>
    <property type="match status" value="1"/>
</dbReference>
<dbReference type="PRINTS" id="PR00406">
    <property type="entry name" value="CYTB5RDTASE"/>
</dbReference>
<dbReference type="InterPro" id="IPR017938">
    <property type="entry name" value="Riboflavin_synthase-like_b-brl"/>
</dbReference>
<evidence type="ECO:0000259" key="4">
    <source>
        <dbReference type="PROSITE" id="PS51384"/>
    </source>
</evidence>
<dbReference type="Pfam" id="PF00970">
    <property type="entry name" value="FAD_binding_6"/>
    <property type="match status" value="1"/>
</dbReference>
<evidence type="ECO:0000256" key="1">
    <source>
        <dbReference type="ARBA" id="ARBA00001974"/>
    </source>
</evidence>
<protein>
    <submittedName>
        <fullName evidence="5">Benzoate 1,2-dioxygenase electron transfer component</fullName>
        <ecNumber evidence="5">1.14.13.25</ecNumber>
    </submittedName>
</protein>
<accession>A0A378TA48</accession>
<keyword evidence="3" id="KW-0411">Iron-sulfur</keyword>
<dbReference type="SUPFAM" id="SSF63380">
    <property type="entry name" value="Riboflavin synthase domain-like"/>
    <property type="match status" value="1"/>
</dbReference>
<dbReference type="PANTHER" id="PTHR47354">
    <property type="entry name" value="NADH OXIDOREDUCTASE HCR"/>
    <property type="match status" value="1"/>
</dbReference>
<evidence type="ECO:0000256" key="2">
    <source>
        <dbReference type="ARBA" id="ARBA00022714"/>
    </source>
</evidence>
<dbReference type="InterPro" id="IPR039261">
    <property type="entry name" value="FNR_nucleotide-bd"/>
</dbReference>
<gene>
    <name evidence="5" type="primary">mmoC_1</name>
    <name evidence="5" type="ORF">NCTC10821_00824</name>
</gene>
<keyword evidence="5" id="KW-0223">Dioxygenase</keyword>
<dbReference type="PROSITE" id="PS51384">
    <property type="entry name" value="FAD_FR"/>
    <property type="match status" value="1"/>
</dbReference>
<dbReference type="AlphaFoldDB" id="A0A378TA48"/>
<dbReference type="Gene3D" id="3.40.50.80">
    <property type="entry name" value="Nucleotide-binding domain of ferredoxin-NADP reductase (FNR) module"/>
    <property type="match status" value="1"/>
</dbReference>
<keyword evidence="2" id="KW-0408">Iron</keyword>
<dbReference type="Gene3D" id="2.40.30.10">
    <property type="entry name" value="Translation factors"/>
    <property type="match status" value="1"/>
</dbReference>
<feature type="domain" description="FAD-binding FR-type" evidence="4">
    <location>
        <begin position="3"/>
        <end position="104"/>
    </location>
</feature>
<dbReference type="Pfam" id="PF00175">
    <property type="entry name" value="NAD_binding_1"/>
    <property type="match status" value="1"/>
</dbReference>
<evidence type="ECO:0000313" key="5">
    <source>
        <dbReference type="EMBL" id="STZ57324.1"/>
    </source>
</evidence>
<comment type="cofactor">
    <cofactor evidence="1">
        <name>FAD</name>
        <dbReference type="ChEBI" id="CHEBI:57692"/>
    </cofactor>
</comment>
<name>A0A378TA48_9MYCO</name>
<keyword evidence="6" id="KW-1185">Reference proteome</keyword>
<organism evidence="5 6">
    <name type="scientific">Mycolicibacterium tokaiense</name>
    <dbReference type="NCBI Taxonomy" id="39695"/>
    <lineage>
        <taxon>Bacteria</taxon>
        <taxon>Bacillati</taxon>
        <taxon>Actinomycetota</taxon>
        <taxon>Actinomycetes</taxon>
        <taxon>Mycobacteriales</taxon>
        <taxon>Mycobacteriaceae</taxon>
        <taxon>Mycolicibacterium</taxon>
    </lineage>
</organism>
<dbReference type="GO" id="GO:0051537">
    <property type="term" value="F:2 iron, 2 sulfur cluster binding"/>
    <property type="evidence" value="ECO:0007669"/>
    <property type="project" value="UniProtKB-KW"/>
</dbReference>
<keyword evidence="5" id="KW-0560">Oxidoreductase</keyword>